<gene>
    <name evidence="2" type="primary">BDNF</name>
</gene>
<name>Q91501_TORMA</name>
<reference evidence="2" key="2">
    <citation type="submission" date="1996-07" db="EMBL/GenBank/DDBJ databases">
        <authorList>
            <person name="Canals Coll J.M."/>
        </authorList>
    </citation>
    <scope>NUCLEOTIDE SEQUENCE</scope>
</reference>
<evidence type="ECO:0000313" key="2">
    <source>
        <dbReference type="EMBL" id="CAA67668.1"/>
    </source>
</evidence>
<keyword evidence="1" id="KW-0812">Transmembrane</keyword>
<keyword evidence="1" id="KW-1133">Transmembrane helix</keyword>
<evidence type="ECO:0000256" key="1">
    <source>
        <dbReference type="SAM" id="Phobius"/>
    </source>
</evidence>
<accession>Q91501</accession>
<feature type="non-terminal residue" evidence="2">
    <location>
        <position position="33"/>
    </location>
</feature>
<proteinExistence type="evidence at transcript level"/>
<feature type="non-terminal residue" evidence="2">
    <location>
        <position position="1"/>
    </location>
</feature>
<feature type="transmembrane region" description="Helical" evidence="1">
    <location>
        <begin position="6"/>
        <end position="29"/>
    </location>
</feature>
<sequence>AGSALGIPMLLVYPSAAFVGETLGVAFGLEKIL</sequence>
<reference evidence="2" key="1">
    <citation type="submission" date="1996-07" db="EMBL/GenBank/DDBJ databases">
        <title>The polyinnervate Torpedo electric organ is maintained by a brain derived neurotrophic factor (BDNF) related system.</title>
        <authorList>
            <person name="Canals J.M."/>
            <person name="Perez-Navarro E."/>
            <person name="Ruiz-Avila L."/>
            <person name="Alberch J."/>
            <person name="Calvo N."/>
            <person name="Martin-Zanca D."/>
            <person name="Marsal J."/>
        </authorList>
    </citation>
    <scope>NUCLEOTIDE SEQUENCE</scope>
</reference>
<dbReference type="EMBL" id="X99276">
    <property type="protein sequence ID" value="CAA67668.1"/>
    <property type="molecule type" value="mRNA"/>
</dbReference>
<keyword evidence="1" id="KW-0472">Membrane</keyword>
<organism evidence="2">
    <name type="scientific">Torpedo marmorata</name>
    <name type="common">Marbled electric ray</name>
    <dbReference type="NCBI Taxonomy" id="7788"/>
    <lineage>
        <taxon>Eukaryota</taxon>
        <taxon>Metazoa</taxon>
        <taxon>Chordata</taxon>
        <taxon>Craniata</taxon>
        <taxon>Vertebrata</taxon>
        <taxon>Chondrichthyes</taxon>
        <taxon>Elasmobranchii</taxon>
        <taxon>Batoidea</taxon>
        <taxon>Torpediniformes</taxon>
        <taxon>Torpedinidae</taxon>
        <taxon>Torpedo</taxon>
    </lineage>
</organism>
<dbReference type="AlphaFoldDB" id="Q91501"/>
<protein>
    <submittedName>
        <fullName evidence="2">Brain-derived neurotriphic factor</fullName>
    </submittedName>
</protein>